<dbReference type="Pfam" id="PF07714">
    <property type="entry name" value="PK_Tyr_Ser-Thr"/>
    <property type="match status" value="1"/>
</dbReference>
<comment type="caution">
    <text evidence="3">The sequence shown here is derived from an EMBL/GenBank/DDBJ whole genome shotgun (WGS) entry which is preliminary data.</text>
</comment>
<gene>
    <name evidence="3" type="ORF">C2G38_2159929</name>
</gene>
<proteinExistence type="predicted"/>
<dbReference type="InterPro" id="IPR001245">
    <property type="entry name" value="Ser-Thr/Tyr_kinase_cat_dom"/>
</dbReference>
<keyword evidence="1" id="KW-0067">ATP-binding</keyword>
<keyword evidence="1" id="KW-0547">Nucleotide-binding</keyword>
<dbReference type="OrthoDB" id="2963168at2759"/>
<evidence type="ECO:0000256" key="1">
    <source>
        <dbReference type="PROSITE-ProRule" id="PRU10141"/>
    </source>
</evidence>
<dbReference type="InterPro" id="IPR011009">
    <property type="entry name" value="Kinase-like_dom_sf"/>
</dbReference>
<evidence type="ECO:0000259" key="2">
    <source>
        <dbReference type="PROSITE" id="PS50011"/>
    </source>
</evidence>
<dbReference type="InterPro" id="IPR000719">
    <property type="entry name" value="Prot_kinase_dom"/>
</dbReference>
<dbReference type="GO" id="GO:0004672">
    <property type="term" value="F:protein kinase activity"/>
    <property type="evidence" value="ECO:0007669"/>
    <property type="project" value="InterPro"/>
</dbReference>
<dbReference type="InterPro" id="IPR043129">
    <property type="entry name" value="ATPase_NBD"/>
</dbReference>
<reference evidence="3 4" key="1">
    <citation type="submission" date="2018-06" db="EMBL/GenBank/DDBJ databases">
        <title>Comparative genomics reveals the genomic features of Rhizophagus irregularis, R. cerebriforme, R. diaphanum and Gigaspora rosea, and their symbiotic lifestyle signature.</title>
        <authorList>
            <person name="Morin E."/>
            <person name="San Clemente H."/>
            <person name="Chen E.C.H."/>
            <person name="De La Providencia I."/>
            <person name="Hainaut M."/>
            <person name="Kuo A."/>
            <person name="Kohler A."/>
            <person name="Murat C."/>
            <person name="Tang N."/>
            <person name="Roy S."/>
            <person name="Loubradou J."/>
            <person name="Henrissat B."/>
            <person name="Grigoriev I.V."/>
            <person name="Corradi N."/>
            <person name="Roux C."/>
            <person name="Martin F.M."/>
        </authorList>
    </citation>
    <scope>NUCLEOTIDE SEQUENCE [LARGE SCALE GENOMIC DNA]</scope>
    <source>
        <strain evidence="3 4">DAOM 194757</strain>
    </source>
</reference>
<dbReference type="InterPro" id="IPR017441">
    <property type="entry name" value="Protein_kinase_ATP_BS"/>
</dbReference>
<dbReference type="PROSITE" id="PS00107">
    <property type="entry name" value="PROTEIN_KINASE_ATP"/>
    <property type="match status" value="1"/>
</dbReference>
<protein>
    <submittedName>
        <fullName evidence="3">Kinase-like domain-containing protein</fullName>
    </submittedName>
</protein>
<evidence type="ECO:0000313" key="4">
    <source>
        <dbReference type="Proteomes" id="UP000266673"/>
    </source>
</evidence>
<dbReference type="PROSITE" id="PS50011">
    <property type="entry name" value="PROTEIN_KINASE_DOM"/>
    <property type="match status" value="1"/>
</dbReference>
<dbReference type="Proteomes" id="UP000266673">
    <property type="component" value="Unassembled WGS sequence"/>
</dbReference>
<keyword evidence="3" id="KW-0418">Kinase</keyword>
<sequence>MSDWFERAIKEEYINLFEYESFKIREEIGKGGFGAVYSADSEDIGQTIALKKIHRDLMDLANESSITTLLEKYNQCYYVSYATNETYYMVLQFANNGNLRSYLEDHFSELDWPTKIKMAMDISNGVKCLHKADIFHRDLHDKNILVNGNKLMITDFGISKPLGSTLNSIGFGMVNFADPKFLESPYKFIREKPSDIYSLGMLFWELSSGVPPFKDLGETKLSLKVMDGDREAPINGTPIDFMNLYCDAWNGDPKSRPDIAEICHKLNSIQLSPVYNSKVHHHDNIMEFAYEPVNEDIRVVVGVDFGTTYSGFAYAYVHGNKEIVVNDEWGNFKSNKTNTALQYDETYSAVLNWGVGALSSKPTRRKRSELPKPIEYFKFYLSDDVPEEKKPELPPEVPFEKAITDFLREMEFNENVRTIMRKCIFDAELIKFLGTLNLQFTTEPEAASIYCINKLKEFDIKVGETYLVVDCGGGTVDLTVIRLLADGLTAETTERTGHFFCGSTYVDDEFLKFLEVKAGKSAVKMLKEKHYDQVNYMVHKFFCPKIKIPFSGEKDDFQIIEFDIKKDCPALIYYMNGPERVQLEEDDWLIDLDFATVKSFFDPAINNIIILIAHQLSKCPNCSVLFLVGGFGESVYLQRRIKEAFGDKIKISIPPNPATAILRGACEYGLDMGIIASRVLNGLMELWFIMFGTDPVYRMESDGRIKKFHLLASKGTKVDVEKEISYTMIPTHADQTSVSCQLFYTSKYNATYCDEPHVKKLCEFIVDGLPTASSGKDRSVLISLRFASMGNIVATAKSLHNGEVYHTTFSME</sequence>
<evidence type="ECO:0000313" key="3">
    <source>
        <dbReference type="EMBL" id="RIB27653.1"/>
    </source>
</evidence>
<feature type="domain" description="Protein kinase" evidence="2">
    <location>
        <begin position="22"/>
        <end position="275"/>
    </location>
</feature>
<dbReference type="SUPFAM" id="SSF56112">
    <property type="entry name" value="Protein kinase-like (PK-like)"/>
    <property type="match status" value="1"/>
</dbReference>
<dbReference type="STRING" id="44941.A0A397W5V4"/>
<dbReference type="AlphaFoldDB" id="A0A397W5V4"/>
<dbReference type="Gene3D" id="3.30.420.40">
    <property type="match status" value="3"/>
</dbReference>
<dbReference type="SUPFAM" id="SSF53067">
    <property type="entry name" value="Actin-like ATPase domain"/>
    <property type="match status" value="2"/>
</dbReference>
<dbReference type="PANTHER" id="PTHR14187:SF5">
    <property type="entry name" value="HEAT SHOCK 70 KDA PROTEIN 12A"/>
    <property type="match status" value="1"/>
</dbReference>
<feature type="binding site" evidence="1">
    <location>
        <position position="51"/>
    </location>
    <ligand>
        <name>ATP</name>
        <dbReference type="ChEBI" id="CHEBI:30616"/>
    </ligand>
</feature>
<dbReference type="GO" id="GO:0005524">
    <property type="term" value="F:ATP binding"/>
    <property type="evidence" value="ECO:0007669"/>
    <property type="project" value="UniProtKB-UniRule"/>
</dbReference>
<dbReference type="Gene3D" id="3.90.640.10">
    <property type="entry name" value="Actin, Chain A, domain 4"/>
    <property type="match status" value="1"/>
</dbReference>
<accession>A0A397W5V4</accession>
<dbReference type="EMBL" id="QKWP01000091">
    <property type="protein sequence ID" value="RIB27653.1"/>
    <property type="molecule type" value="Genomic_DNA"/>
</dbReference>
<keyword evidence="3" id="KW-0808">Transferase</keyword>
<dbReference type="PANTHER" id="PTHR14187">
    <property type="entry name" value="ALPHA KINASE/ELONGATION FACTOR 2 KINASE"/>
    <property type="match status" value="1"/>
</dbReference>
<name>A0A397W5V4_9GLOM</name>
<keyword evidence="4" id="KW-1185">Reference proteome</keyword>
<organism evidence="3 4">
    <name type="scientific">Gigaspora rosea</name>
    <dbReference type="NCBI Taxonomy" id="44941"/>
    <lineage>
        <taxon>Eukaryota</taxon>
        <taxon>Fungi</taxon>
        <taxon>Fungi incertae sedis</taxon>
        <taxon>Mucoromycota</taxon>
        <taxon>Glomeromycotina</taxon>
        <taxon>Glomeromycetes</taxon>
        <taxon>Diversisporales</taxon>
        <taxon>Gigasporaceae</taxon>
        <taxon>Gigaspora</taxon>
    </lineage>
</organism>
<dbReference type="Gene3D" id="1.10.510.10">
    <property type="entry name" value="Transferase(Phosphotransferase) domain 1"/>
    <property type="match status" value="1"/>
</dbReference>